<dbReference type="STRING" id="151894.SAMN04488524_1236"/>
<dbReference type="AlphaFoldDB" id="A0A1W2A898"/>
<dbReference type="RefSeq" id="WP_084237493.1">
    <property type="nucleotide sequence ID" value="NZ_FWXT01000001.1"/>
</dbReference>
<organism evidence="1 2">
    <name type="scientific">Pedobacter africanus</name>
    <dbReference type="NCBI Taxonomy" id="151894"/>
    <lineage>
        <taxon>Bacteria</taxon>
        <taxon>Pseudomonadati</taxon>
        <taxon>Bacteroidota</taxon>
        <taxon>Sphingobacteriia</taxon>
        <taxon>Sphingobacteriales</taxon>
        <taxon>Sphingobacteriaceae</taxon>
        <taxon>Pedobacter</taxon>
    </lineage>
</organism>
<sequence>MKKQIILFILSVYVISSTALREIAKLPVLFQHFYEHKVIDGEITFTEYLCDHYNSTPHADNDEERDSQLPFKTSDLNALKMPAIPEGEPGCLQRPVRIIVADDSFLYKEHFIAAPDCGQVWQPPRA</sequence>
<keyword evidence="2" id="KW-1185">Reference proteome</keyword>
<name>A0A1W2A898_9SPHI</name>
<dbReference type="Proteomes" id="UP000192756">
    <property type="component" value="Unassembled WGS sequence"/>
</dbReference>
<protein>
    <submittedName>
        <fullName evidence="1">Uncharacterized protein</fullName>
    </submittedName>
</protein>
<evidence type="ECO:0000313" key="2">
    <source>
        <dbReference type="Proteomes" id="UP000192756"/>
    </source>
</evidence>
<dbReference type="OrthoDB" id="894042at2"/>
<evidence type="ECO:0000313" key="1">
    <source>
        <dbReference type="EMBL" id="SMC56813.1"/>
    </source>
</evidence>
<proteinExistence type="predicted"/>
<accession>A0A1W2A898</accession>
<reference evidence="2" key="1">
    <citation type="submission" date="2017-04" db="EMBL/GenBank/DDBJ databases">
        <authorList>
            <person name="Varghese N."/>
            <person name="Submissions S."/>
        </authorList>
    </citation>
    <scope>NUCLEOTIDE SEQUENCE [LARGE SCALE GENOMIC DNA]</scope>
    <source>
        <strain evidence="2">DSM 12126</strain>
    </source>
</reference>
<dbReference type="EMBL" id="FWXT01000001">
    <property type="protein sequence ID" value="SMC56813.1"/>
    <property type="molecule type" value="Genomic_DNA"/>
</dbReference>
<gene>
    <name evidence="1" type="ORF">SAMN04488524_1236</name>
</gene>